<dbReference type="Proteomes" id="UP001256818">
    <property type="component" value="Unassembled WGS sequence"/>
</dbReference>
<comment type="caution">
    <text evidence="1">The sequence shown here is derived from an EMBL/GenBank/DDBJ whole genome shotgun (WGS) entry which is preliminary data.</text>
</comment>
<evidence type="ECO:0000313" key="2">
    <source>
        <dbReference type="Proteomes" id="UP001256818"/>
    </source>
</evidence>
<dbReference type="RefSeq" id="WP_212741837.1">
    <property type="nucleotide sequence ID" value="NZ_CABVLQ010000001.1"/>
</dbReference>
<gene>
    <name evidence="1" type="ORF">RGV86_16775</name>
</gene>
<reference evidence="1 2" key="1">
    <citation type="submission" date="2023-08" db="EMBL/GenBank/DDBJ databases">
        <title>Whole-Genome Sequencing and Taxonomic description of Escherichia ruysiae strains Isolated from a healthy canine fecal sample.</title>
        <authorList>
            <person name="Liang S."/>
            <person name="Mlaga K.D."/>
            <person name="Jospin G."/>
            <person name="Uttarwar R."/>
            <person name="Marfori Z."/>
            <person name="Alvarado N."/>
            <person name="Scarsella E."/>
            <person name="Ganz H."/>
            <person name="Dione N."/>
        </authorList>
    </citation>
    <scope>NUCLEOTIDE SEQUENCE [LARGE SCALE GENOMIC DNA]</scope>
    <source>
        <strain evidence="1 2">AB136</strain>
    </source>
</reference>
<evidence type="ECO:0000313" key="1">
    <source>
        <dbReference type="EMBL" id="MDR4879986.1"/>
    </source>
</evidence>
<keyword evidence="2" id="KW-1185">Reference proteome</keyword>
<accession>A0ABU1DVX2</accession>
<proteinExistence type="predicted"/>
<sequence>MERASKMPSSYLYDQYVIIG</sequence>
<dbReference type="GeneID" id="86862665"/>
<protein>
    <submittedName>
        <fullName evidence="1">Uncharacterized protein</fullName>
    </submittedName>
</protein>
<name>A0ABU1DVX2_9ESCH</name>
<organism evidence="1 2">
    <name type="scientific">Escherichia ruysiae</name>
    <dbReference type="NCBI Taxonomy" id="2608867"/>
    <lineage>
        <taxon>Bacteria</taxon>
        <taxon>Pseudomonadati</taxon>
        <taxon>Pseudomonadota</taxon>
        <taxon>Gammaproteobacteria</taxon>
        <taxon>Enterobacterales</taxon>
        <taxon>Enterobacteriaceae</taxon>
        <taxon>Escherichia</taxon>
    </lineage>
</organism>
<dbReference type="EMBL" id="JAVIWS010000001">
    <property type="protein sequence ID" value="MDR4879986.1"/>
    <property type="molecule type" value="Genomic_DNA"/>
</dbReference>